<dbReference type="AlphaFoldDB" id="A0A090Y5R1"/>
<dbReference type="HOGENOM" id="CLU_3064239_0_0_9"/>
<proteinExistence type="predicted"/>
<sequence length="53" mass="6154">MTVWDNPFNVFSYLAGRCILHLFMEMSCIRVLQIPFNPIYKCLAICGKQDISI</sequence>
<dbReference type="EMBL" id="JMQA01000051">
    <property type="protein sequence ID" value="KFM93809.1"/>
    <property type="molecule type" value="Genomic_DNA"/>
</dbReference>
<dbReference type="STRING" id="44252.DJ90_6017"/>
<name>A0A090Y5R1_PAEMA</name>
<accession>A0A090Y5R1</accession>
<organism evidence="1 2">
    <name type="scientific">Paenibacillus macerans</name>
    <name type="common">Bacillus macerans</name>
    <dbReference type="NCBI Taxonomy" id="44252"/>
    <lineage>
        <taxon>Bacteria</taxon>
        <taxon>Bacillati</taxon>
        <taxon>Bacillota</taxon>
        <taxon>Bacilli</taxon>
        <taxon>Bacillales</taxon>
        <taxon>Paenibacillaceae</taxon>
        <taxon>Paenibacillus</taxon>
    </lineage>
</organism>
<dbReference type="Proteomes" id="UP000029278">
    <property type="component" value="Unassembled WGS sequence"/>
</dbReference>
<protein>
    <submittedName>
        <fullName evidence="1">Uncharacterized protein</fullName>
    </submittedName>
</protein>
<gene>
    <name evidence="1" type="ORF">DJ90_6017</name>
</gene>
<reference evidence="1 2" key="1">
    <citation type="submission" date="2014-04" db="EMBL/GenBank/DDBJ databases">
        <authorList>
            <person name="Bishop-Lilly K.A."/>
            <person name="Broomall S.M."/>
            <person name="Chain P.S."/>
            <person name="Chertkov O."/>
            <person name="Coyne S.R."/>
            <person name="Daligault H.E."/>
            <person name="Davenport K.W."/>
            <person name="Erkkila T."/>
            <person name="Frey K.G."/>
            <person name="Gibbons H.S."/>
            <person name="Gu W."/>
            <person name="Jaissle J."/>
            <person name="Johnson S.L."/>
            <person name="Koroleva G.I."/>
            <person name="Ladner J.T."/>
            <person name="Lo C.-C."/>
            <person name="Minogue T.D."/>
            <person name="Munk C."/>
            <person name="Palacios G.F."/>
            <person name="Redden C.L."/>
            <person name="Rosenzweig C.N."/>
            <person name="Scholz M.B."/>
            <person name="Teshima H."/>
            <person name="Xu Y."/>
        </authorList>
    </citation>
    <scope>NUCLEOTIDE SEQUENCE [LARGE SCALE GENOMIC DNA]</scope>
    <source>
        <strain evidence="1 2">8244</strain>
    </source>
</reference>
<comment type="caution">
    <text evidence="1">The sequence shown here is derived from an EMBL/GenBank/DDBJ whole genome shotgun (WGS) entry which is preliminary data.</text>
</comment>
<keyword evidence="2" id="KW-1185">Reference proteome</keyword>
<evidence type="ECO:0000313" key="1">
    <source>
        <dbReference type="EMBL" id="KFM93809.1"/>
    </source>
</evidence>
<evidence type="ECO:0000313" key="2">
    <source>
        <dbReference type="Proteomes" id="UP000029278"/>
    </source>
</evidence>